<proteinExistence type="predicted"/>
<name>A0A7H8QDC1_9BACL</name>
<evidence type="ECO:0000256" key="9">
    <source>
        <dbReference type="ARBA" id="ARBA00023201"/>
    </source>
</evidence>
<evidence type="ECO:0000256" key="4">
    <source>
        <dbReference type="ARBA" id="ARBA00022692"/>
    </source>
</evidence>
<dbReference type="GO" id="GO:0015385">
    <property type="term" value="F:sodium:proton antiporter activity"/>
    <property type="evidence" value="ECO:0007669"/>
    <property type="project" value="InterPro"/>
</dbReference>
<keyword evidence="2" id="KW-0813">Transport</keyword>
<dbReference type="PANTHER" id="PTHR10110:SF86">
    <property type="entry name" value="SODIUM_HYDROGEN EXCHANGER 7"/>
    <property type="match status" value="1"/>
</dbReference>
<dbReference type="GO" id="GO:0005886">
    <property type="term" value="C:plasma membrane"/>
    <property type="evidence" value="ECO:0007669"/>
    <property type="project" value="UniProtKB-SubCell"/>
</dbReference>
<feature type="transmembrane region" description="Helical" evidence="10">
    <location>
        <begin position="6"/>
        <end position="21"/>
    </location>
</feature>
<accession>A0A7H8QDC1</accession>
<feature type="transmembrane region" description="Helical" evidence="10">
    <location>
        <begin position="79"/>
        <end position="104"/>
    </location>
</feature>
<dbReference type="GO" id="GO:0015386">
    <property type="term" value="F:potassium:proton antiporter activity"/>
    <property type="evidence" value="ECO:0007669"/>
    <property type="project" value="TreeGrafter"/>
</dbReference>
<evidence type="ECO:0000256" key="6">
    <source>
        <dbReference type="ARBA" id="ARBA00023053"/>
    </source>
</evidence>
<feature type="transmembrane region" description="Helical" evidence="10">
    <location>
        <begin position="335"/>
        <end position="357"/>
    </location>
</feature>
<keyword evidence="9" id="KW-0739">Sodium transport</keyword>
<keyword evidence="6" id="KW-0915">Sodium</keyword>
<dbReference type="InterPro" id="IPR018422">
    <property type="entry name" value="Cation/H_exchanger_CPA1"/>
</dbReference>
<feature type="transmembrane region" description="Helical" evidence="10">
    <location>
        <begin position="54"/>
        <end position="72"/>
    </location>
</feature>
<dbReference type="Proteomes" id="UP000509222">
    <property type="component" value="Chromosome"/>
</dbReference>
<dbReference type="GO" id="GO:0051453">
    <property type="term" value="P:regulation of intracellular pH"/>
    <property type="evidence" value="ECO:0007669"/>
    <property type="project" value="TreeGrafter"/>
</dbReference>
<organism evidence="12 13">
    <name type="scientific">Planococcus glaciei</name>
    <dbReference type="NCBI Taxonomy" id="459472"/>
    <lineage>
        <taxon>Bacteria</taxon>
        <taxon>Bacillati</taxon>
        <taxon>Bacillota</taxon>
        <taxon>Bacilli</taxon>
        <taxon>Bacillales</taxon>
        <taxon>Caryophanaceae</taxon>
        <taxon>Planococcus</taxon>
    </lineage>
</organism>
<reference evidence="13" key="1">
    <citation type="submission" date="2020-06" db="EMBL/GenBank/DDBJ databases">
        <title>Isolation of Planomicrobium glaciei.</title>
        <authorList>
            <person name="Malisova L."/>
            <person name="Safrankova R."/>
            <person name="Jakubu V."/>
            <person name="Spanelova P."/>
        </authorList>
    </citation>
    <scope>NUCLEOTIDE SEQUENCE [LARGE SCALE GENOMIC DNA]</scope>
    <source>
        <strain evidence="13">NRL-ATB46093</strain>
    </source>
</reference>
<protein>
    <submittedName>
        <fullName evidence="12">Sodium:proton antiporter</fullName>
    </submittedName>
</protein>
<dbReference type="Gene3D" id="6.10.140.1330">
    <property type="match status" value="1"/>
</dbReference>
<dbReference type="GO" id="GO:0098719">
    <property type="term" value="P:sodium ion import across plasma membrane"/>
    <property type="evidence" value="ECO:0007669"/>
    <property type="project" value="TreeGrafter"/>
</dbReference>
<evidence type="ECO:0000256" key="1">
    <source>
        <dbReference type="ARBA" id="ARBA00004651"/>
    </source>
</evidence>
<evidence type="ECO:0000256" key="10">
    <source>
        <dbReference type="SAM" id="Phobius"/>
    </source>
</evidence>
<dbReference type="Pfam" id="PF00999">
    <property type="entry name" value="Na_H_Exchanger"/>
    <property type="match status" value="1"/>
</dbReference>
<feature type="transmembrane region" description="Helical" evidence="10">
    <location>
        <begin position="183"/>
        <end position="204"/>
    </location>
</feature>
<evidence type="ECO:0000256" key="3">
    <source>
        <dbReference type="ARBA" id="ARBA00022475"/>
    </source>
</evidence>
<comment type="subcellular location">
    <subcellularLocation>
        <location evidence="1">Cell membrane</location>
        <topology evidence="1">Multi-pass membrane protein</topology>
    </subcellularLocation>
</comment>
<dbReference type="PANTHER" id="PTHR10110">
    <property type="entry name" value="SODIUM/HYDROGEN EXCHANGER"/>
    <property type="match status" value="1"/>
</dbReference>
<evidence type="ECO:0000259" key="11">
    <source>
        <dbReference type="Pfam" id="PF00999"/>
    </source>
</evidence>
<feature type="transmembrane region" description="Helical" evidence="10">
    <location>
        <begin position="28"/>
        <end position="48"/>
    </location>
</feature>
<feature type="transmembrane region" description="Helical" evidence="10">
    <location>
        <begin position="270"/>
        <end position="291"/>
    </location>
</feature>
<evidence type="ECO:0000313" key="12">
    <source>
        <dbReference type="EMBL" id="QKX51542.1"/>
    </source>
</evidence>
<keyword evidence="4 10" id="KW-0812">Transmembrane</keyword>
<keyword evidence="5 10" id="KW-1133">Transmembrane helix</keyword>
<feature type="transmembrane region" description="Helical" evidence="10">
    <location>
        <begin position="369"/>
        <end position="391"/>
    </location>
</feature>
<dbReference type="EMBL" id="CP051177">
    <property type="protein sequence ID" value="QKX51542.1"/>
    <property type="molecule type" value="Genomic_DNA"/>
</dbReference>
<keyword evidence="8 10" id="KW-0472">Membrane</keyword>
<keyword evidence="13" id="KW-1185">Reference proteome</keyword>
<keyword evidence="7" id="KW-0406">Ion transport</keyword>
<dbReference type="InterPro" id="IPR006153">
    <property type="entry name" value="Cation/H_exchanger_TM"/>
</dbReference>
<dbReference type="RefSeq" id="WP_176294753.1">
    <property type="nucleotide sequence ID" value="NZ_CP051177.1"/>
</dbReference>
<evidence type="ECO:0000256" key="7">
    <source>
        <dbReference type="ARBA" id="ARBA00023065"/>
    </source>
</evidence>
<evidence type="ECO:0000256" key="2">
    <source>
        <dbReference type="ARBA" id="ARBA00022448"/>
    </source>
</evidence>
<sequence>MIAHQIIILLFIGYIIYTIDLKREYFPVPVVLVLTGIGLSFIPFFDSLHISKDIIFNVFLPALLFTSAYQFPLKQLKEYAGIIAALSTLGLMATALLLGFGIYLVSAPFLDLTMTASFLLAAILIPTDPVSVTAILKQSTGEEEIADVVEAESMVNDGTSIVIFTILLSMYETGNGFSLGKFVIDFLLVSIGGIAIGFVLGWLLCKVIHLTHHRTYQVMLSIIIAYGGFYIAEAVGVSGVLATVVAGITLAFEFEKVIKDNHMKESLDGFWDIIIPTVLSVLFLMIGIQAAEYLAFPHWWLAVIIFILSIVARFIVLGGFIYTVPAWKNEFTNDFSATSLLTWAGIKGTMSIALLLWLEGTVSEGDALIISLAFAAVLLSLVLQSIGIYPLTKFLNKKRA</sequence>
<feature type="domain" description="Cation/H+ exchanger transmembrane" evidence="11">
    <location>
        <begin position="8"/>
        <end position="392"/>
    </location>
</feature>
<evidence type="ECO:0000313" key="13">
    <source>
        <dbReference type="Proteomes" id="UP000509222"/>
    </source>
</evidence>
<keyword evidence="3" id="KW-1003">Cell membrane</keyword>
<feature type="transmembrane region" description="Helical" evidence="10">
    <location>
        <begin position="297"/>
        <end position="323"/>
    </location>
</feature>
<dbReference type="AlphaFoldDB" id="A0A7H8QDC1"/>
<gene>
    <name evidence="12" type="ORF">HF394_13780</name>
</gene>
<evidence type="ECO:0000256" key="8">
    <source>
        <dbReference type="ARBA" id="ARBA00023136"/>
    </source>
</evidence>
<evidence type="ECO:0000256" key="5">
    <source>
        <dbReference type="ARBA" id="ARBA00022989"/>
    </source>
</evidence>
<feature type="transmembrane region" description="Helical" evidence="10">
    <location>
        <begin position="216"/>
        <end position="232"/>
    </location>
</feature>